<dbReference type="Proteomes" id="UP000199361">
    <property type="component" value="Unassembled WGS sequence"/>
</dbReference>
<evidence type="ECO:0000259" key="4">
    <source>
        <dbReference type="Pfam" id="PF13193"/>
    </source>
</evidence>
<sequence>MTTDRNAGSTVALPLSESLWPRDTSVALIDHTVGSLLAERARTHADTLALVGHAHGTGEERRLSYAQLYAEARQVAAGLAKLAEPGEHVAIWAPNVVEWPIIQYGAALAGVVLVALNPVLRPDELKYALNHSRAVALLHADRSRDYDLAAVVSEVAPGCPALRHTISLSDRECWTAEPGDWSGPRLDPDSAVMLQYTSGTTGRPKGVLLSHRALVNVAKLTVETAEVPAGAVCAAPLPMFHTAACVISTLGPLWLGGTMLLVEKFEPAGVLRLIEREGATVLFYVPTILIAVLEAARAGAGPMPRLTAVVGGGANVPGPVIDSVAREFGASVHNLFGQTELAPVLTLTRKSDTPEDLVTTVGRPIPQVDCKIADPATGAVRPLGVEGEICARGYQQMIEYFDDPQATALAVDAEGWVHTGDLGTMDERGVVTVTGRLKDLIIRGGENIAPAEIESCLIAHEAVVDAAVVGVPDDRWGETVGAAVVLRGPASAELKEELAAHCRARLSPYKVPQHWYFAEALPLTATGKTHKPTLRSSIADGALKPAD</sequence>
<dbReference type="Gene3D" id="3.40.50.980">
    <property type="match status" value="2"/>
</dbReference>
<dbReference type="FunFam" id="3.30.300.30:FF:000008">
    <property type="entry name" value="2,3-dihydroxybenzoate-AMP ligase"/>
    <property type="match status" value="1"/>
</dbReference>
<dbReference type="Pfam" id="PF13193">
    <property type="entry name" value="AMP-binding_C"/>
    <property type="match status" value="1"/>
</dbReference>
<feature type="domain" description="AMP-dependent synthetase/ligase" evidence="3">
    <location>
        <begin position="38"/>
        <end position="401"/>
    </location>
</feature>
<dbReference type="SUPFAM" id="SSF56801">
    <property type="entry name" value="Acetyl-CoA synthetase-like"/>
    <property type="match status" value="1"/>
</dbReference>
<comment type="similarity">
    <text evidence="1">Belongs to the ATP-dependent AMP-binding enzyme family.</text>
</comment>
<dbReference type="InterPro" id="IPR045851">
    <property type="entry name" value="AMP-bd_C_sf"/>
</dbReference>
<dbReference type="InterPro" id="IPR000873">
    <property type="entry name" value="AMP-dep_synth/lig_dom"/>
</dbReference>
<feature type="domain" description="AMP-binding enzyme C-terminal" evidence="4">
    <location>
        <begin position="452"/>
        <end position="528"/>
    </location>
</feature>
<dbReference type="EMBL" id="FOHX01000013">
    <property type="protein sequence ID" value="SEU35857.1"/>
    <property type="molecule type" value="Genomic_DNA"/>
</dbReference>
<evidence type="ECO:0000256" key="2">
    <source>
        <dbReference type="ARBA" id="ARBA00022598"/>
    </source>
</evidence>
<reference evidence="5 6" key="1">
    <citation type="submission" date="2016-10" db="EMBL/GenBank/DDBJ databases">
        <authorList>
            <person name="de Groot N.N."/>
        </authorList>
    </citation>
    <scope>NUCLEOTIDE SEQUENCE [LARGE SCALE GENOMIC DNA]</scope>
    <source>
        <strain evidence="5 6">CGMCC 4.5598</strain>
    </source>
</reference>
<dbReference type="InterPro" id="IPR025110">
    <property type="entry name" value="AMP-bd_C"/>
</dbReference>
<dbReference type="InterPro" id="IPR020845">
    <property type="entry name" value="AMP-binding_CS"/>
</dbReference>
<name>A0A1I0L9N4_9ACTN</name>
<accession>A0A1I0L9N4</accession>
<dbReference type="AlphaFoldDB" id="A0A1I0L9N4"/>
<dbReference type="RefSeq" id="WP_091089189.1">
    <property type="nucleotide sequence ID" value="NZ_FOHX01000013.1"/>
</dbReference>
<evidence type="ECO:0000256" key="1">
    <source>
        <dbReference type="ARBA" id="ARBA00006432"/>
    </source>
</evidence>
<keyword evidence="2" id="KW-0436">Ligase</keyword>
<dbReference type="OrthoDB" id="4363623at2"/>
<dbReference type="PROSITE" id="PS00455">
    <property type="entry name" value="AMP_BINDING"/>
    <property type="match status" value="1"/>
</dbReference>
<evidence type="ECO:0000259" key="3">
    <source>
        <dbReference type="Pfam" id="PF00501"/>
    </source>
</evidence>
<dbReference type="GO" id="GO:0006631">
    <property type="term" value="P:fatty acid metabolic process"/>
    <property type="evidence" value="ECO:0007669"/>
    <property type="project" value="TreeGrafter"/>
</dbReference>
<dbReference type="PANTHER" id="PTHR43201">
    <property type="entry name" value="ACYL-COA SYNTHETASE"/>
    <property type="match status" value="1"/>
</dbReference>
<protein>
    <submittedName>
        <fullName evidence="5">Fatty-acyl-CoA synthase/long-chain acyl-CoA synthetase</fullName>
    </submittedName>
</protein>
<dbReference type="GO" id="GO:0031956">
    <property type="term" value="F:medium-chain fatty acid-CoA ligase activity"/>
    <property type="evidence" value="ECO:0007669"/>
    <property type="project" value="TreeGrafter"/>
</dbReference>
<organism evidence="5 6">
    <name type="scientific">Nonomuraea wenchangensis</name>
    <dbReference type="NCBI Taxonomy" id="568860"/>
    <lineage>
        <taxon>Bacteria</taxon>
        <taxon>Bacillati</taxon>
        <taxon>Actinomycetota</taxon>
        <taxon>Actinomycetes</taxon>
        <taxon>Streptosporangiales</taxon>
        <taxon>Streptosporangiaceae</taxon>
        <taxon>Nonomuraea</taxon>
    </lineage>
</organism>
<proteinExistence type="inferred from homology"/>
<gene>
    <name evidence="5" type="ORF">SAMN05421811_11372</name>
</gene>
<dbReference type="PANTHER" id="PTHR43201:SF5">
    <property type="entry name" value="MEDIUM-CHAIN ACYL-COA LIGASE ACSF2, MITOCHONDRIAL"/>
    <property type="match status" value="1"/>
</dbReference>
<dbReference type="Gene3D" id="2.30.38.10">
    <property type="entry name" value="Luciferase, Domain 3"/>
    <property type="match status" value="1"/>
</dbReference>
<keyword evidence="6" id="KW-1185">Reference proteome</keyword>
<dbReference type="Pfam" id="PF00501">
    <property type="entry name" value="AMP-binding"/>
    <property type="match status" value="1"/>
</dbReference>
<dbReference type="STRING" id="568860.SAMN05421811_11372"/>
<evidence type="ECO:0000313" key="6">
    <source>
        <dbReference type="Proteomes" id="UP000199361"/>
    </source>
</evidence>
<dbReference type="Gene3D" id="3.30.300.30">
    <property type="match status" value="1"/>
</dbReference>
<evidence type="ECO:0000313" key="5">
    <source>
        <dbReference type="EMBL" id="SEU35857.1"/>
    </source>
</evidence>